<name>A0ABT8GMQ7_9BACL</name>
<dbReference type="InterPro" id="IPR036388">
    <property type="entry name" value="WH-like_DNA-bd_sf"/>
</dbReference>
<evidence type="ECO:0000259" key="5">
    <source>
        <dbReference type="PROSITE" id="PS51078"/>
    </source>
</evidence>
<feature type="domain" description="HTH iclR-type" evidence="4">
    <location>
        <begin position="16"/>
        <end position="76"/>
    </location>
</feature>
<keyword evidence="1" id="KW-0805">Transcription regulation</keyword>
<dbReference type="Proteomes" id="UP001172743">
    <property type="component" value="Unassembled WGS sequence"/>
</dbReference>
<evidence type="ECO:0000256" key="1">
    <source>
        <dbReference type="ARBA" id="ARBA00023015"/>
    </source>
</evidence>
<evidence type="ECO:0000256" key="3">
    <source>
        <dbReference type="ARBA" id="ARBA00023163"/>
    </source>
</evidence>
<dbReference type="InterPro" id="IPR005471">
    <property type="entry name" value="Tscrpt_reg_IclR_N"/>
</dbReference>
<keyword evidence="7" id="KW-1185">Reference proteome</keyword>
<dbReference type="Gene3D" id="1.10.10.10">
    <property type="entry name" value="Winged helix-like DNA-binding domain superfamily/Winged helix DNA-binding domain"/>
    <property type="match status" value="1"/>
</dbReference>
<dbReference type="InterPro" id="IPR029016">
    <property type="entry name" value="GAF-like_dom_sf"/>
</dbReference>
<dbReference type="Pfam" id="PF01614">
    <property type="entry name" value="IclR_C"/>
    <property type="match status" value="1"/>
</dbReference>
<dbReference type="EMBL" id="JAUHTQ010000002">
    <property type="protein sequence ID" value="MDN4492687.1"/>
    <property type="molecule type" value="Genomic_DNA"/>
</dbReference>
<protein>
    <submittedName>
        <fullName evidence="6">IclR family transcriptional regulator C-terminal domain-containing protein</fullName>
    </submittedName>
</protein>
<dbReference type="RefSeq" id="WP_301136837.1">
    <property type="nucleotide sequence ID" value="NZ_JAUHTQ010000002.1"/>
</dbReference>
<dbReference type="PANTHER" id="PTHR30136:SF34">
    <property type="entry name" value="TRANSCRIPTIONAL REGULATOR"/>
    <property type="match status" value="1"/>
</dbReference>
<dbReference type="PROSITE" id="PS51077">
    <property type="entry name" value="HTH_ICLR"/>
    <property type="match status" value="1"/>
</dbReference>
<dbReference type="InterPro" id="IPR050707">
    <property type="entry name" value="HTH_MetabolicPath_Reg"/>
</dbReference>
<accession>A0ABT8GMQ7</accession>
<dbReference type="PANTHER" id="PTHR30136">
    <property type="entry name" value="HELIX-TURN-HELIX TRANSCRIPTIONAL REGULATOR, ICLR FAMILY"/>
    <property type="match status" value="1"/>
</dbReference>
<proteinExistence type="predicted"/>
<gene>
    <name evidence="6" type="ORF">QYB95_03970</name>
</gene>
<dbReference type="SUPFAM" id="SSF55781">
    <property type="entry name" value="GAF domain-like"/>
    <property type="match status" value="1"/>
</dbReference>
<keyword evidence="3" id="KW-0804">Transcription</keyword>
<keyword evidence="2" id="KW-0238">DNA-binding</keyword>
<evidence type="ECO:0000313" key="7">
    <source>
        <dbReference type="Proteomes" id="UP001172743"/>
    </source>
</evidence>
<dbReference type="PROSITE" id="PS51078">
    <property type="entry name" value="ICLR_ED"/>
    <property type="match status" value="1"/>
</dbReference>
<dbReference type="SUPFAM" id="SSF46785">
    <property type="entry name" value="Winged helix' DNA-binding domain"/>
    <property type="match status" value="1"/>
</dbReference>
<reference evidence="6" key="1">
    <citation type="submission" date="2023-07" db="EMBL/GenBank/DDBJ databases">
        <title>Ureibacillus sp. isolated from freshwater well.</title>
        <authorList>
            <person name="Kirdat K."/>
            <person name="Bhatt A."/>
            <person name="Teware R."/>
            <person name="Bhavsar Y."/>
            <person name="Yadav A."/>
        </authorList>
    </citation>
    <scope>NUCLEOTIDE SEQUENCE</scope>
    <source>
        <strain evidence="6">BA0131</strain>
    </source>
</reference>
<sequence>MSIEFFDNFKNSKDYVQSLDRGLQVLQSFTTENQLLSVSEVASITGLSRPTARRILLTLEYLGFVFANHGKYALTPKIVTLSNAYLSAQSSSWQFAIPFMQNFANTTGESSSISILDGDKIIYVARVSKKRIMSINLDIGSQLPAFATSMGQVLLAHLPEGELREILKDLNLVKFTENTVESKEELITILKDVQEKGWAGVDQQFENGLRSIAVPIINQQGKVVAAINCSVHAGRVSTEELRNNFLPLLKETSRKIGDLCPIRSY</sequence>
<dbReference type="Pfam" id="PF09339">
    <property type="entry name" value="HTH_IclR"/>
    <property type="match status" value="1"/>
</dbReference>
<dbReference type="InterPro" id="IPR014757">
    <property type="entry name" value="Tscrpt_reg_IclR_C"/>
</dbReference>
<organism evidence="6 7">
    <name type="scientific">Ureibacillus aquaedulcis</name>
    <dbReference type="NCBI Taxonomy" id="3058421"/>
    <lineage>
        <taxon>Bacteria</taxon>
        <taxon>Bacillati</taxon>
        <taxon>Bacillota</taxon>
        <taxon>Bacilli</taxon>
        <taxon>Bacillales</taxon>
        <taxon>Caryophanaceae</taxon>
        <taxon>Ureibacillus</taxon>
    </lineage>
</organism>
<dbReference type="SMART" id="SM00346">
    <property type="entry name" value="HTH_ICLR"/>
    <property type="match status" value="1"/>
</dbReference>
<dbReference type="InterPro" id="IPR036390">
    <property type="entry name" value="WH_DNA-bd_sf"/>
</dbReference>
<evidence type="ECO:0000259" key="4">
    <source>
        <dbReference type="PROSITE" id="PS51077"/>
    </source>
</evidence>
<evidence type="ECO:0000256" key="2">
    <source>
        <dbReference type="ARBA" id="ARBA00023125"/>
    </source>
</evidence>
<dbReference type="Gene3D" id="3.30.450.40">
    <property type="match status" value="1"/>
</dbReference>
<evidence type="ECO:0000313" key="6">
    <source>
        <dbReference type="EMBL" id="MDN4492687.1"/>
    </source>
</evidence>
<feature type="domain" description="IclR-ED" evidence="5">
    <location>
        <begin position="77"/>
        <end position="262"/>
    </location>
</feature>
<dbReference type="NCBIfam" id="TIGR02431">
    <property type="entry name" value="pcaR_pcaU"/>
    <property type="match status" value="1"/>
</dbReference>
<dbReference type="InterPro" id="IPR012794">
    <property type="entry name" value="PcaR_PcaU"/>
</dbReference>
<comment type="caution">
    <text evidence="6">The sequence shown here is derived from an EMBL/GenBank/DDBJ whole genome shotgun (WGS) entry which is preliminary data.</text>
</comment>